<dbReference type="Gene3D" id="3.40.50.300">
    <property type="entry name" value="P-loop containing nucleotide triphosphate hydrolases"/>
    <property type="match status" value="2"/>
</dbReference>
<dbReference type="InterPro" id="IPR014016">
    <property type="entry name" value="UvrD-like_ATP-bd"/>
</dbReference>
<evidence type="ECO:0000256" key="8">
    <source>
        <dbReference type="ARBA" id="ARBA00034617"/>
    </source>
</evidence>
<keyword evidence="16" id="KW-1185">Reference proteome</keyword>
<evidence type="ECO:0000256" key="10">
    <source>
        <dbReference type="ARBA" id="ARBA00034923"/>
    </source>
</evidence>
<dbReference type="EC" id="5.6.2.4" evidence="9"/>
<keyword evidence="5 12" id="KW-0067">ATP-binding</keyword>
<sequence length="720" mass="81706">MDVSDLLDSLNDKQRDAVAAVRSNMLVLAGAGSGKTRVLVHRIAWLLTVENCSPYSIMAVTFTNKAAAEMRHRIDQLLGTSQGGMWIGTFHGLAHRLLRAHHLDAGLPQDFQILDSEDQLRLLKRLVKALNLDEKQWPPRQAMWYINGKKDEGLRPQHIDSYGNPVEQTWLRIYQAYQEACDRAGLVDFAELLLRAHELWLNKPHILQHYRDRFNNILVDEFQDTNRIQYAWIRLLAGDSAKVMIVGDDDQSIYGWRGAQVENIQHFLRDFSEVTTIRLEQNYRSTANILNAANALIAHNGDRLGKNLWTDGVEGEPISLYCAFNELDEARFVVNRIKVWQEAGGALSECAILYRSNAQSRVLEEALLQQSLPYRIYGGMRFFERQEIKDALSYLRLMANRNDDAAFERVVNTPTRGIGDRTLDVVRQTARDRQLTLWQATRALLQEKVLAGRAAAALQRFLELVDALASDTADLPLHVQTDRVIRDSGLWSMYEQEKGEKGQTRVENLEELVTATRQFSYQDEDQDLLPLQAFLSHAALEAGEGQADAYQDAVQLMTLHSAKGLEFPQVFVVGMEEGMFPSQMSLDEGGRLEEERRLAYVGVTRAMQKLTLTYAESRRLYGKETYHRPSRFIGELPPECVEEVRLRASVSRPVNHQRLGTPISQSDTGYKLGQRVRHAKFGEGTIVNVEGSGDHCRIQVAFVSQGIKWLVAAYARLETV</sequence>
<comment type="catalytic activity">
    <reaction evidence="8">
        <text>Couples ATP hydrolysis with the unwinding of duplex DNA by translocating in the 3'-5' direction.</text>
        <dbReference type="EC" id="5.6.2.4"/>
    </reaction>
</comment>
<dbReference type="Gene3D" id="1.10.10.160">
    <property type="match status" value="1"/>
</dbReference>
<dbReference type="GO" id="GO:0004386">
    <property type="term" value="F:helicase activity"/>
    <property type="evidence" value="ECO:0007669"/>
    <property type="project" value="UniProtKB-KW"/>
</dbReference>
<feature type="binding site" evidence="12">
    <location>
        <begin position="29"/>
        <end position="36"/>
    </location>
    <ligand>
        <name>ATP</name>
        <dbReference type="ChEBI" id="CHEBI:30616"/>
    </ligand>
</feature>
<evidence type="ECO:0000259" key="14">
    <source>
        <dbReference type="PROSITE" id="PS51217"/>
    </source>
</evidence>
<dbReference type="NCBIfam" id="NF008743">
    <property type="entry name" value="PRK11773.1"/>
    <property type="match status" value="1"/>
</dbReference>
<organism evidence="15 16">
    <name type="scientific">Dickeya undicola</name>
    <dbReference type="NCBI Taxonomy" id="1577887"/>
    <lineage>
        <taxon>Bacteria</taxon>
        <taxon>Pseudomonadati</taxon>
        <taxon>Pseudomonadota</taxon>
        <taxon>Gammaproteobacteria</taxon>
        <taxon>Enterobacterales</taxon>
        <taxon>Pectobacteriaceae</taxon>
        <taxon>Dickeya</taxon>
    </lineage>
</organism>
<feature type="domain" description="UvrD-like helicase ATP-binding" evidence="13">
    <location>
        <begin position="8"/>
        <end position="286"/>
    </location>
</feature>
<reference evidence="15 16" key="1">
    <citation type="submission" date="2018-11" db="EMBL/GenBank/DDBJ databases">
        <title>Characterization of surface water Dickeya isolates.</title>
        <authorList>
            <person name="Van Gijsegem F."/>
            <person name="Pedron J."/>
        </authorList>
    </citation>
    <scope>NUCLEOTIDE SEQUENCE [LARGE SCALE GENOMIC DNA]</scope>
    <source>
        <strain evidence="15 16">FVG10-MFV-A16</strain>
    </source>
</reference>
<dbReference type="SUPFAM" id="SSF52540">
    <property type="entry name" value="P-loop containing nucleoside triphosphate hydrolases"/>
    <property type="match status" value="1"/>
</dbReference>
<dbReference type="Pfam" id="PF13361">
    <property type="entry name" value="UvrD_C"/>
    <property type="match status" value="1"/>
</dbReference>
<dbReference type="CDD" id="cd18807">
    <property type="entry name" value="SF1_C_UvrD"/>
    <property type="match status" value="1"/>
</dbReference>
<evidence type="ECO:0000256" key="6">
    <source>
        <dbReference type="ARBA" id="ARBA00023125"/>
    </source>
</evidence>
<dbReference type="RefSeq" id="WP_123250465.1">
    <property type="nucleotide sequence ID" value="NZ_RJLS01000007.1"/>
</dbReference>
<evidence type="ECO:0000313" key="15">
    <source>
        <dbReference type="EMBL" id="RNM25046.1"/>
    </source>
</evidence>
<evidence type="ECO:0000256" key="4">
    <source>
        <dbReference type="ARBA" id="ARBA00022806"/>
    </source>
</evidence>
<evidence type="ECO:0000256" key="5">
    <source>
        <dbReference type="ARBA" id="ARBA00022840"/>
    </source>
</evidence>
<evidence type="ECO:0000256" key="2">
    <source>
        <dbReference type="ARBA" id="ARBA00022741"/>
    </source>
</evidence>
<evidence type="ECO:0000259" key="13">
    <source>
        <dbReference type="PROSITE" id="PS51198"/>
    </source>
</evidence>
<dbReference type="Gene3D" id="1.10.486.10">
    <property type="entry name" value="PCRA, domain 4"/>
    <property type="match status" value="1"/>
</dbReference>
<comment type="catalytic activity">
    <reaction evidence="11">
        <text>ATP + H2O = ADP + phosphate + H(+)</text>
        <dbReference type="Rhea" id="RHEA:13065"/>
        <dbReference type="ChEBI" id="CHEBI:15377"/>
        <dbReference type="ChEBI" id="CHEBI:15378"/>
        <dbReference type="ChEBI" id="CHEBI:30616"/>
        <dbReference type="ChEBI" id="CHEBI:43474"/>
        <dbReference type="ChEBI" id="CHEBI:456216"/>
        <dbReference type="EC" id="5.6.2.4"/>
    </reaction>
</comment>
<evidence type="ECO:0000256" key="9">
    <source>
        <dbReference type="ARBA" id="ARBA00034808"/>
    </source>
</evidence>
<dbReference type="Pfam" id="PF21196">
    <property type="entry name" value="PcrA_UvrD_tudor"/>
    <property type="match status" value="1"/>
</dbReference>
<comment type="caution">
    <text evidence="15">The sequence shown here is derived from an EMBL/GenBank/DDBJ whole genome shotgun (WGS) entry which is preliminary data.</text>
</comment>
<dbReference type="EMBL" id="RJLS01000007">
    <property type="protein sequence ID" value="RNM25046.1"/>
    <property type="molecule type" value="Genomic_DNA"/>
</dbReference>
<dbReference type="InterPro" id="IPR005753">
    <property type="entry name" value="DNA_helicase_ATP-dep_UvrD"/>
</dbReference>
<keyword evidence="2 12" id="KW-0547">Nucleotide-binding</keyword>
<proteinExistence type="inferred from homology"/>
<feature type="domain" description="UvrD-like helicase C-terminal" evidence="14">
    <location>
        <begin position="287"/>
        <end position="564"/>
    </location>
</feature>
<keyword evidence="4 12" id="KW-0347">Helicase</keyword>
<comment type="similarity">
    <text evidence="1">Belongs to the helicase family. UvrD subfamily.</text>
</comment>
<dbReference type="InterPro" id="IPR027417">
    <property type="entry name" value="P-loop_NTPase"/>
</dbReference>
<dbReference type="PROSITE" id="PS51217">
    <property type="entry name" value="UVRD_HELICASE_CTER"/>
    <property type="match status" value="1"/>
</dbReference>
<keyword evidence="7" id="KW-0413">Isomerase</keyword>
<evidence type="ECO:0000256" key="12">
    <source>
        <dbReference type="PROSITE-ProRule" id="PRU00560"/>
    </source>
</evidence>
<accession>A0ABX9WVD7</accession>
<dbReference type="PANTHER" id="PTHR11070:SF2">
    <property type="entry name" value="ATP-DEPENDENT DNA HELICASE SRS2"/>
    <property type="match status" value="1"/>
</dbReference>
<dbReference type="InterPro" id="IPR000212">
    <property type="entry name" value="DNA_helicase_UvrD/REP"/>
</dbReference>
<keyword evidence="6" id="KW-0238">DNA-binding</keyword>
<dbReference type="NCBIfam" id="TIGR01075">
    <property type="entry name" value="uvrD"/>
    <property type="match status" value="1"/>
</dbReference>
<gene>
    <name evidence="15" type="ORF">EFS38_07390</name>
</gene>
<evidence type="ECO:0000256" key="3">
    <source>
        <dbReference type="ARBA" id="ARBA00022801"/>
    </source>
</evidence>
<keyword evidence="3 12" id="KW-0378">Hydrolase</keyword>
<evidence type="ECO:0000313" key="16">
    <source>
        <dbReference type="Proteomes" id="UP000271870"/>
    </source>
</evidence>
<dbReference type="InterPro" id="IPR014017">
    <property type="entry name" value="DNA_helicase_UvrD-like_C"/>
</dbReference>
<dbReference type="Proteomes" id="UP000271870">
    <property type="component" value="Unassembled WGS sequence"/>
</dbReference>
<dbReference type="InterPro" id="IPR013986">
    <property type="entry name" value="DExx_box_DNA_helicase_dom_sf"/>
</dbReference>
<name>A0ABX9WVD7_9GAMM</name>
<evidence type="ECO:0000256" key="11">
    <source>
        <dbReference type="ARBA" id="ARBA00048988"/>
    </source>
</evidence>
<dbReference type="CDD" id="cd17932">
    <property type="entry name" value="DEXQc_UvrD"/>
    <property type="match status" value="1"/>
</dbReference>
<evidence type="ECO:0000256" key="1">
    <source>
        <dbReference type="ARBA" id="ARBA00009922"/>
    </source>
</evidence>
<dbReference type="PANTHER" id="PTHR11070">
    <property type="entry name" value="UVRD / RECB / PCRA DNA HELICASE FAMILY MEMBER"/>
    <property type="match status" value="1"/>
</dbReference>
<dbReference type="PROSITE" id="PS51198">
    <property type="entry name" value="UVRD_HELICASE_ATP_BIND"/>
    <property type="match status" value="1"/>
</dbReference>
<protein>
    <recommendedName>
        <fullName evidence="9">DNA 3'-5' helicase</fullName>
        <ecNumber evidence="9">5.6.2.4</ecNumber>
    </recommendedName>
    <alternativeName>
        <fullName evidence="10">DNA 3'-5' helicase II</fullName>
    </alternativeName>
</protein>
<evidence type="ECO:0000256" key="7">
    <source>
        <dbReference type="ARBA" id="ARBA00023235"/>
    </source>
</evidence>
<dbReference type="Pfam" id="PF00580">
    <property type="entry name" value="UvrD-helicase"/>
    <property type="match status" value="1"/>
</dbReference>